<name>A0A139AD85_GONPJ</name>
<keyword evidence="3" id="KW-1185">Reference proteome</keyword>
<proteinExistence type="predicted"/>
<evidence type="ECO:0000256" key="1">
    <source>
        <dbReference type="SAM" id="MobiDB-lite"/>
    </source>
</evidence>
<gene>
    <name evidence="2" type="ORF">M427DRAFT_341381</name>
</gene>
<sequence length="172" mass="18230">VTLAPAHVWQYKRRTGCTHLPASLRPLASTNHRIPNALAASNANTPTNHVMPSSADRNSVVIVAGSFAGGDTLSGIDEARHEDAAEQTCRANGGENLGVGRESWFGFGFWVQSGRDGGRGGTLGDRRDGDGERKDSATEGRVGRGQHGHRRHGGHHGPQAQPWVSVLWAGDA</sequence>
<dbReference type="Proteomes" id="UP000070544">
    <property type="component" value="Unassembled WGS sequence"/>
</dbReference>
<feature type="region of interest" description="Disordered" evidence="1">
    <location>
        <begin position="116"/>
        <end position="172"/>
    </location>
</feature>
<evidence type="ECO:0000313" key="3">
    <source>
        <dbReference type="Proteomes" id="UP000070544"/>
    </source>
</evidence>
<organism evidence="2 3">
    <name type="scientific">Gonapodya prolifera (strain JEL478)</name>
    <name type="common">Monoblepharis prolifera</name>
    <dbReference type="NCBI Taxonomy" id="1344416"/>
    <lineage>
        <taxon>Eukaryota</taxon>
        <taxon>Fungi</taxon>
        <taxon>Fungi incertae sedis</taxon>
        <taxon>Chytridiomycota</taxon>
        <taxon>Chytridiomycota incertae sedis</taxon>
        <taxon>Monoblepharidomycetes</taxon>
        <taxon>Monoblepharidales</taxon>
        <taxon>Gonapodyaceae</taxon>
        <taxon>Gonapodya</taxon>
    </lineage>
</organism>
<accession>A0A139AD85</accession>
<evidence type="ECO:0000313" key="2">
    <source>
        <dbReference type="EMBL" id="KXS14405.1"/>
    </source>
</evidence>
<dbReference type="EMBL" id="KQ965769">
    <property type="protein sequence ID" value="KXS14405.1"/>
    <property type="molecule type" value="Genomic_DNA"/>
</dbReference>
<feature type="non-terminal residue" evidence="2">
    <location>
        <position position="1"/>
    </location>
</feature>
<protein>
    <submittedName>
        <fullName evidence="2">Uncharacterized protein</fullName>
    </submittedName>
</protein>
<feature type="compositionally biased region" description="Basic and acidic residues" evidence="1">
    <location>
        <begin position="124"/>
        <end position="142"/>
    </location>
</feature>
<reference evidence="2 3" key="1">
    <citation type="journal article" date="2015" name="Genome Biol. Evol.">
        <title>Phylogenomic analyses indicate that early fungi evolved digesting cell walls of algal ancestors of land plants.</title>
        <authorList>
            <person name="Chang Y."/>
            <person name="Wang S."/>
            <person name="Sekimoto S."/>
            <person name="Aerts A.L."/>
            <person name="Choi C."/>
            <person name="Clum A."/>
            <person name="LaButti K.M."/>
            <person name="Lindquist E.A."/>
            <person name="Yee Ngan C."/>
            <person name="Ohm R.A."/>
            <person name="Salamov A.A."/>
            <person name="Grigoriev I.V."/>
            <person name="Spatafora J.W."/>
            <person name="Berbee M.L."/>
        </authorList>
    </citation>
    <scope>NUCLEOTIDE SEQUENCE [LARGE SCALE GENOMIC DNA]</scope>
    <source>
        <strain evidence="2 3">JEL478</strain>
    </source>
</reference>
<feature type="compositionally biased region" description="Basic residues" evidence="1">
    <location>
        <begin position="144"/>
        <end position="155"/>
    </location>
</feature>
<dbReference type="AlphaFoldDB" id="A0A139AD85"/>